<name>A0A9X0DG16_9HELO</name>
<dbReference type="InterPro" id="IPR052998">
    <property type="entry name" value="Hetero-Diels-Alderase-like"/>
</dbReference>
<evidence type="ECO:0000313" key="2">
    <source>
        <dbReference type="Proteomes" id="UP001152300"/>
    </source>
</evidence>
<dbReference type="OrthoDB" id="9977941at2759"/>
<proteinExistence type="predicted"/>
<accession>A0A9X0DG16</accession>
<reference evidence="1" key="1">
    <citation type="submission" date="2022-11" db="EMBL/GenBank/DDBJ databases">
        <title>Genome Resource of Sclerotinia nivalis Strain SnTB1, a Plant Pathogen Isolated from American Ginseng.</title>
        <authorList>
            <person name="Fan S."/>
        </authorList>
    </citation>
    <scope>NUCLEOTIDE SEQUENCE</scope>
    <source>
        <strain evidence="1">SnTB1</strain>
    </source>
</reference>
<gene>
    <name evidence="1" type="ORF">OCU04_012339</name>
</gene>
<dbReference type="Proteomes" id="UP001152300">
    <property type="component" value="Unassembled WGS sequence"/>
</dbReference>
<keyword evidence="2" id="KW-1185">Reference proteome</keyword>
<dbReference type="InterPro" id="IPR011042">
    <property type="entry name" value="6-blade_b-propeller_TolB-like"/>
</dbReference>
<protein>
    <submittedName>
        <fullName evidence="1">Uncharacterized protein</fullName>
    </submittedName>
</protein>
<evidence type="ECO:0000313" key="1">
    <source>
        <dbReference type="EMBL" id="KAJ8059388.1"/>
    </source>
</evidence>
<dbReference type="AlphaFoldDB" id="A0A9X0DG16"/>
<dbReference type="EMBL" id="JAPEIS010000015">
    <property type="protein sequence ID" value="KAJ8059388.1"/>
    <property type="molecule type" value="Genomic_DNA"/>
</dbReference>
<comment type="caution">
    <text evidence="1">The sequence shown here is derived from an EMBL/GenBank/DDBJ whole genome shotgun (WGS) entry which is preliminary data.</text>
</comment>
<sequence length="168" mass="18106">MRCASHTIGLLTTSLLSVATPITLHIFNITANIGLLGSPSSDIFYVALQTPYTAIFTKTTKYSNAIFKVDMNIFSSKAGILTSAPTVSHILDIPKSIFLNGMDTLDSSHIPIGDSTSVQVYNLDISTPIPSYATPLKLSSMAIPPNAGTQLGVDGIHYRHPFLYFDNL</sequence>
<dbReference type="Gene3D" id="2.120.10.30">
    <property type="entry name" value="TolB, C-terminal domain"/>
    <property type="match status" value="1"/>
</dbReference>
<organism evidence="1 2">
    <name type="scientific">Sclerotinia nivalis</name>
    <dbReference type="NCBI Taxonomy" id="352851"/>
    <lineage>
        <taxon>Eukaryota</taxon>
        <taxon>Fungi</taxon>
        <taxon>Dikarya</taxon>
        <taxon>Ascomycota</taxon>
        <taxon>Pezizomycotina</taxon>
        <taxon>Leotiomycetes</taxon>
        <taxon>Helotiales</taxon>
        <taxon>Sclerotiniaceae</taxon>
        <taxon>Sclerotinia</taxon>
    </lineage>
</organism>
<dbReference type="PANTHER" id="PTHR42060">
    <property type="entry name" value="NHL REPEAT-CONTAINING PROTEIN-RELATED"/>
    <property type="match status" value="1"/>
</dbReference>
<dbReference type="PANTHER" id="PTHR42060:SF1">
    <property type="entry name" value="NHL REPEAT-CONTAINING PROTEIN"/>
    <property type="match status" value="1"/>
</dbReference>